<dbReference type="EMBL" id="CP002630">
    <property type="protein sequence ID" value="AEB11491.1"/>
    <property type="molecule type" value="Genomic_DNA"/>
</dbReference>
<evidence type="ECO:0000313" key="3">
    <source>
        <dbReference type="Proteomes" id="UP000007030"/>
    </source>
</evidence>
<dbReference type="Gene3D" id="3.40.50.720">
    <property type="entry name" value="NAD(P)-binding Rossmann-like Domain"/>
    <property type="match status" value="1"/>
</dbReference>
<gene>
    <name evidence="2" type="ordered locus">Marky_0741</name>
</gene>
<accession>F2NM21</accession>
<evidence type="ECO:0000259" key="1">
    <source>
        <dbReference type="Pfam" id="PF08484"/>
    </source>
</evidence>
<dbReference type="PANTHER" id="PTHR43861:SF5">
    <property type="entry name" value="BLL5978 PROTEIN"/>
    <property type="match status" value="1"/>
</dbReference>
<proteinExistence type="predicted"/>
<dbReference type="Pfam" id="PF13489">
    <property type="entry name" value="Methyltransf_23"/>
    <property type="match status" value="1"/>
</dbReference>
<dbReference type="eggNOG" id="COG0827">
    <property type="taxonomic scope" value="Bacteria"/>
</dbReference>
<dbReference type="Pfam" id="PF08484">
    <property type="entry name" value="Methyltransf_14"/>
    <property type="match status" value="1"/>
</dbReference>
<dbReference type="SUPFAM" id="SSF53335">
    <property type="entry name" value="S-adenosyl-L-methionine-dependent methyltransferases"/>
    <property type="match status" value="1"/>
</dbReference>
<name>F2NM21_MARHT</name>
<dbReference type="Proteomes" id="UP000007030">
    <property type="component" value="Chromosome"/>
</dbReference>
<reference evidence="2 3" key="1">
    <citation type="journal article" date="2012" name="Stand. Genomic Sci.">
        <title>Complete genome sequence of the aerobic, heterotroph Marinithermus hydrothermalis type strain (T1(T)) from a deep-sea hydrothermal vent chimney.</title>
        <authorList>
            <person name="Copeland A."/>
            <person name="Gu W."/>
            <person name="Yasawong M."/>
            <person name="Lapidus A."/>
            <person name="Lucas S."/>
            <person name="Deshpande S."/>
            <person name="Pagani I."/>
            <person name="Tapia R."/>
            <person name="Cheng J.F."/>
            <person name="Goodwin L.A."/>
            <person name="Pitluck S."/>
            <person name="Liolios K."/>
            <person name="Ivanova N."/>
            <person name="Mavromatis K."/>
            <person name="Mikhailova N."/>
            <person name="Pati A."/>
            <person name="Chen A."/>
            <person name="Palaniappan K."/>
            <person name="Land M."/>
            <person name="Pan C."/>
            <person name="Brambilla E.M."/>
            <person name="Rohde M."/>
            <person name="Tindall B.J."/>
            <person name="Sikorski J."/>
            <person name="Goker M."/>
            <person name="Detter J.C."/>
            <person name="Bristow J."/>
            <person name="Eisen J.A."/>
            <person name="Markowitz V."/>
            <person name="Hugenholtz P."/>
            <person name="Kyrpides N.C."/>
            <person name="Klenk H.P."/>
            <person name="Woyke T."/>
        </authorList>
    </citation>
    <scope>NUCLEOTIDE SEQUENCE [LARGE SCALE GENOMIC DNA]</scope>
    <source>
        <strain evidence="3">DSM 14884 / JCM 11576 / T1</strain>
    </source>
</reference>
<dbReference type="STRING" id="869210.Marky_0741"/>
<dbReference type="AlphaFoldDB" id="F2NM21"/>
<sequence>MVEPYCYACGAPNPRAFYTVDAVPVHSVLLMPSRDEALRYPRGRLELGFCSNCGFIQNNAFDPSLHEYSTRYEETQGFSPTFTRFAEELARGLVERYGIRGKTVLEIGCGKGEFLSLLVELGDNRGIGIDPSLIPERLPASARERILSVQDFYENHVDLTREADAVICRHTLEHIQPVQDFIQLVREGIGNRRDVLVCFEVPDVARVLEENAFWDVYYEHCSYFSLGSLGRLFREAGFELLELYRDYGDQYLILVGRVGTNGERFSGEESPKRLERMVAVFETRVQEAMDVWRERFAAWRAAGKRVVLWGGGSKGVAFLTTLGLGEEVGYVVDINPYKQGMYMPGSGHEVVSPAFLEAYRPDVVIVMNPIYTEEIQAELARLGLEPELVRVGVPA</sequence>
<dbReference type="RefSeq" id="WP_013703543.1">
    <property type="nucleotide sequence ID" value="NC_015387.1"/>
</dbReference>
<dbReference type="InterPro" id="IPR013691">
    <property type="entry name" value="MeTrfase_14"/>
</dbReference>
<dbReference type="InterPro" id="IPR029063">
    <property type="entry name" value="SAM-dependent_MTases_sf"/>
</dbReference>
<feature type="domain" description="C-methyltransferase" evidence="1">
    <location>
        <begin position="277"/>
        <end position="380"/>
    </location>
</feature>
<evidence type="ECO:0000313" key="2">
    <source>
        <dbReference type="EMBL" id="AEB11491.1"/>
    </source>
</evidence>
<dbReference type="OrthoDB" id="9782855at2"/>
<dbReference type="PANTHER" id="PTHR43861">
    <property type="entry name" value="TRANS-ACONITATE 2-METHYLTRANSFERASE-RELATED"/>
    <property type="match status" value="1"/>
</dbReference>
<dbReference type="Gene3D" id="3.40.50.150">
    <property type="entry name" value="Vaccinia Virus protein VP39"/>
    <property type="match status" value="1"/>
</dbReference>
<dbReference type="HOGENOM" id="CLU_050039_1_0_0"/>
<keyword evidence="3" id="KW-1185">Reference proteome</keyword>
<dbReference type="KEGG" id="mhd:Marky_0741"/>
<protein>
    <submittedName>
        <fullName evidence="2">C-methyltransferase</fullName>
    </submittedName>
</protein>
<organism evidence="2 3">
    <name type="scientific">Marinithermus hydrothermalis (strain DSM 14884 / JCM 11576 / T1)</name>
    <dbReference type="NCBI Taxonomy" id="869210"/>
    <lineage>
        <taxon>Bacteria</taxon>
        <taxon>Thermotogati</taxon>
        <taxon>Deinococcota</taxon>
        <taxon>Deinococci</taxon>
        <taxon>Thermales</taxon>
        <taxon>Thermaceae</taxon>
        <taxon>Marinithermus</taxon>
    </lineage>
</organism>
<dbReference type="CDD" id="cd02440">
    <property type="entry name" value="AdoMet_MTases"/>
    <property type="match status" value="1"/>
</dbReference>